<accession>A0A4Q7J552</accession>
<dbReference type="InterPro" id="IPR036388">
    <property type="entry name" value="WH-like_DNA-bd_sf"/>
</dbReference>
<dbReference type="Gene3D" id="1.10.10.10">
    <property type="entry name" value="Winged helix-like DNA-binding domain superfamily/Winged helix DNA-binding domain"/>
    <property type="match status" value="1"/>
</dbReference>
<organism evidence="2 3">
    <name type="scientific">Amycolatopsis suaedae</name>
    <dbReference type="NCBI Taxonomy" id="2510978"/>
    <lineage>
        <taxon>Bacteria</taxon>
        <taxon>Bacillati</taxon>
        <taxon>Actinomycetota</taxon>
        <taxon>Actinomycetes</taxon>
        <taxon>Pseudonocardiales</taxon>
        <taxon>Pseudonocardiaceae</taxon>
        <taxon>Amycolatopsis</taxon>
    </lineage>
</organism>
<dbReference type="AlphaFoldDB" id="A0A4Q7J552"/>
<dbReference type="Proteomes" id="UP000292003">
    <property type="component" value="Unassembled WGS sequence"/>
</dbReference>
<feature type="domain" description="Transcription regulator PadR N-terminal" evidence="1">
    <location>
        <begin position="11"/>
        <end position="61"/>
    </location>
</feature>
<evidence type="ECO:0000259" key="1">
    <source>
        <dbReference type="Pfam" id="PF03551"/>
    </source>
</evidence>
<evidence type="ECO:0000313" key="2">
    <source>
        <dbReference type="EMBL" id="RZQ61856.1"/>
    </source>
</evidence>
<sequence length="166" mass="18237">MQTLIRQRQVRDVVRMRGGSLYDAIARLGKAGLIEATGTSREGARPERTVYAITEKGRAELFSLLREYVGARAEEYPVFPAGLAHAGHLSPAEMAELLRSRADELSTVIDGVDADLRSAREAGIPRGVMLETEYAQAVRRAELDWLRGVLADLESGELEWIGAEEA</sequence>
<dbReference type="Pfam" id="PF03551">
    <property type="entry name" value="PadR"/>
    <property type="match status" value="1"/>
</dbReference>
<dbReference type="SUPFAM" id="SSF46785">
    <property type="entry name" value="Winged helix' DNA-binding domain"/>
    <property type="match status" value="1"/>
</dbReference>
<dbReference type="InterPro" id="IPR036390">
    <property type="entry name" value="WH_DNA-bd_sf"/>
</dbReference>
<dbReference type="OrthoDB" id="3186544at2"/>
<comment type="caution">
    <text evidence="2">The sequence shown here is derived from an EMBL/GenBank/DDBJ whole genome shotgun (WGS) entry which is preliminary data.</text>
</comment>
<reference evidence="2 3" key="1">
    <citation type="submission" date="2019-02" db="EMBL/GenBank/DDBJ databases">
        <title>Draft genome sequence of Amycolatopsis sp. 8-3EHSu isolated from roots of Suaeda maritima.</title>
        <authorList>
            <person name="Duangmal K."/>
            <person name="Chantavorakit T."/>
        </authorList>
    </citation>
    <scope>NUCLEOTIDE SEQUENCE [LARGE SCALE GENOMIC DNA]</scope>
    <source>
        <strain evidence="2 3">8-3EHSu</strain>
    </source>
</reference>
<evidence type="ECO:0000313" key="3">
    <source>
        <dbReference type="Proteomes" id="UP000292003"/>
    </source>
</evidence>
<protein>
    <submittedName>
        <fullName evidence="2">PadR family transcriptional regulator</fullName>
    </submittedName>
</protein>
<gene>
    <name evidence="2" type="ORF">EWH70_21690</name>
</gene>
<dbReference type="EMBL" id="SFCC01000011">
    <property type="protein sequence ID" value="RZQ61856.1"/>
    <property type="molecule type" value="Genomic_DNA"/>
</dbReference>
<name>A0A4Q7J552_9PSEU</name>
<keyword evidence="3" id="KW-1185">Reference proteome</keyword>
<proteinExistence type="predicted"/>
<dbReference type="InterPro" id="IPR005149">
    <property type="entry name" value="Tscrpt_reg_PadR_N"/>
</dbReference>